<dbReference type="GO" id="GO:0005886">
    <property type="term" value="C:plasma membrane"/>
    <property type="evidence" value="ECO:0007669"/>
    <property type="project" value="TreeGrafter"/>
</dbReference>
<organism evidence="4 5">
    <name type="scientific">Exidia glandulosa HHB12029</name>
    <dbReference type="NCBI Taxonomy" id="1314781"/>
    <lineage>
        <taxon>Eukaryota</taxon>
        <taxon>Fungi</taxon>
        <taxon>Dikarya</taxon>
        <taxon>Basidiomycota</taxon>
        <taxon>Agaricomycotina</taxon>
        <taxon>Agaricomycetes</taxon>
        <taxon>Auriculariales</taxon>
        <taxon>Exidiaceae</taxon>
        <taxon>Exidia</taxon>
    </lineage>
</organism>
<protein>
    <recommendedName>
        <fullName evidence="3">Saccharopine dehydrogenase NADP binding domain-containing protein</fullName>
    </recommendedName>
</protein>
<dbReference type="PANTHER" id="PTHR12286:SF5">
    <property type="entry name" value="SACCHAROPINE DEHYDROGENASE-LIKE OXIDOREDUCTASE"/>
    <property type="match status" value="1"/>
</dbReference>
<evidence type="ECO:0000256" key="1">
    <source>
        <dbReference type="ARBA" id="ARBA00038048"/>
    </source>
</evidence>
<proteinExistence type="inferred from homology"/>
<dbReference type="InterPro" id="IPR051276">
    <property type="entry name" value="Saccharopine_DH-like_oxidrdct"/>
</dbReference>
<keyword evidence="2" id="KW-1133">Transmembrane helix</keyword>
<dbReference type="InterPro" id="IPR036291">
    <property type="entry name" value="NAD(P)-bd_dom_sf"/>
</dbReference>
<keyword evidence="2" id="KW-0812">Transmembrane</keyword>
<feature type="domain" description="Saccharopine dehydrogenase NADP binding" evidence="3">
    <location>
        <begin position="7"/>
        <end position="139"/>
    </location>
</feature>
<evidence type="ECO:0000256" key="2">
    <source>
        <dbReference type="SAM" id="Phobius"/>
    </source>
</evidence>
<keyword evidence="2" id="KW-0472">Membrane</keyword>
<evidence type="ECO:0000313" key="4">
    <source>
        <dbReference type="EMBL" id="KZV88396.1"/>
    </source>
</evidence>
<dbReference type="GO" id="GO:0009247">
    <property type="term" value="P:glycolipid biosynthetic process"/>
    <property type="evidence" value="ECO:0007669"/>
    <property type="project" value="TreeGrafter"/>
</dbReference>
<dbReference type="Pfam" id="PF03435">
    <property type="entry name" value="Sacchrp_dh_NADP"/>
    <property type="match status" value="1"/>
</dbReference>
<dbReference type="Gene3D" id="3.40.50.720">
    <property type="entry name" value="NAD(P)-binding Rossmann-like Domain"/>
    <property type="match status" value="1"/>
</dbReference>
<dbReference type="InParanoid" id="A0A165F4W2"/>
<name>A0A165F4W2_EXIGL</name>
<keyword evidence="5" id="KW-1185">Reference proteome</keyword>
<dbReference type="GO" id="GO:0005811">
    <property type="term" value="C:lipid droplet"/>
    <property type="evidence" value="ECO:0007669"/>
    <property type="project" value="TreeGrafter"/>
</dbReference>
<evidence type="ECO:0000313" key="5">
    <source>
        <dbReference type="Proteomes" id="UP000077266"/>
    </source>
</evidence>
<comment type="similarity">
    <text evidence="1">Belongs to the saccharopine dehydrogenase family.</text>
</comment>
<dbReference type="GO" id="GO:0005739">
    <property type="term" value="C:mitochondrion"/>
    <property type="evidence" value="ECO:0007669"/>
    <property type="project" value="TreeGrafter"/>
</dbReference>
<dbReference type="SUPFAM" id="SSF51735">
    <property type="entry name" value="NAD(P)-binding Rossmann-fold domains"/>
    <property type="match status" value="1"/>
</dbReference>
<reference evidence="4 5" key="1">
    <citation type="journal article" date="2016" name="Mol. Biol. Evol.">
        <title>Comparative Genomics of Early-Diverging Mushroom-Forming Fungi Provides Insights into the Origins of Lignocellulose Decay Capabilities.</title>
        <authorList>
            <person name="Nagy L.G."/>
            <person name="Riley R."/>
            <person name="Tritt A."/>
            <person name="Adam C."/>
            <person name="Daum C."/>
            <person name="Floudas D."/>
            <person name="Sun H."/>
            <person name="Yadav J.S."/>
            <person name="Pangilinan J."/>
            <person name="Larsson K.H."/>
            <person name="Matsuura K."/>
            <person name="Barry K."/>
            <person name="Labutti K."/>
            <person name="Kuo R."/>
            <person name="Ohm R.A."/>
            <person name="Bhattacharya S.S."/>
            <person name="Shirouzu T."/>
            <person name="Yoshinaga Y."/>
            <person name="Martin F.M."/>
            <person name="Grigoriev I.V."/>
            <person name="Hibbett D.S."/>
        </authorList>
    </citation>
    <scope>NUCLEOTIDE SEQUENCE [LARGE SCALE GENOMIC DNA]</scope>
    <source>
        <strain evidence="4 5">HHB12029</strain>
    </source>
</reference>
<evidence type="ECO:0000259" key="3">
    <source>
        <dbReference type="Pfam" id="PF03435"/>
    </source>
</evidence>
<accession>A0A165F4W2</accession>
<dbReference type="Proteomes" id="UP000077266">
    <property type="component" value="Unassembled WGS sequence"/>
</dbReference>
<feature type="transmembrane region" description="Helical" evidence="2">
    <location>
        <begin position="281"/>
        <end position="307"/>
    </location>
</feature>
<dbReference type="EMBL" id="KV426101">
    <property type="protein sequence ID" value="KZV88396.1"/>
    <property type="molecule type" value="Genomic_DNA"/>
</dbReference>
<sequence>MARTHLVVFGATGFTAKTVIEELCTRCTSWLPQDFSWAIAGRNERGLRQVAKIVEVAASRGVPEPDIVVADIHDYESLLAMARSTKLVLNCVGPYRWTGEPVVRACIEAGCDYLDLCGEPEFIERMVLTHFTPARTAGVIICHSAAFDSVPCDLAVLASKRYLEARGLSPGSVEMFASLEAKDGLGIHYATYAAAVEGFGSAGIALPQIRKRLTQTMWSTRSPASRPPGPPVRVHKGLLGVSRDARIDGFTIPYFFSDPAVVRLSQALDAYLSTGVPPTHFAAYIVVRGWYVLALLTFYFTIFQALVPFEAGRRLLLAYPKLFTGGLVSHAGPTPKQMSGTSFTQTYFVKGYTKDADKTAKPDLCVRATMTGPEPGYVATPFLILLCAREVILRRDKLERGVVTPAVAFRDVALDMIDALNKDGRIQWRVEETGP</sequence>
<gene>
    <name evidence="4" type="ORF">EXIGLDRAFT_839263</name>
</gene>
<dbReference type="InterPro" id="IPR005097">
    <property type="entry name" value="Sacchrp_dh_NADP-bd"/>
</dbReference>
<dbReference type="OrthoDB" id="10268090at2759"/>
<dbReference type="PANTHER" id="PTHR12286">
    <property type="entry name" value="SACCHAROPINE DEHYDROGENASE-LIKE OXIDOREDUCTASE"/>
    <property type="match status" value="1"/>
</dbReference>
<dbReference type="AlphaFoldDB" id="A0A165F4W2"/>